<organism evidence="4">
    <name type="scientific">marine sediment metagenome</name>
    <dbReference type="NCBI Taxonomy" id="412755"/>
    <lineage>
        <taxon>unclassified sequences</taxon>
        <taxon>metagenomes</taxon>
        <taxon>ecological metagenomes</taxon>
    </lineage>
</organism>
<evidence type="ECO:0000313" key="4">
    <source>
        <dbReference type="EMBL" id="GAI99703.1"/>
    </source>
</evidence>
<dbReference type="Gene3D" id="3.40.50.300">
    <property type="entry name" value="P-loop containing nucleotide triphosphate hydrolases"/>
    <property type="match status" value="1"/>
</dbReference>
<dbReference type="GO" id="GO:0006355">
    <property type="term" value="P:regulation of DNA-templated transcription"/>
    <property type="evidence" value="ECO:0007669"/>
    <property type="project" value="InterPro"/>
</dbReference>
<protein>
    <recommendedName>
        <fullName evidence="3">Sigma-54 factor interaction domain-containing protein</fullName>
    </recommendedName>
</protein>
<evidence type="ECO:0000259" key="3">
    <source>
        <dbReference type="PROSITE" id="PS50045"/>
    </source>
</evidence>
<feature type="domain" description="Sigma-54 factor interaction" evidence="3">
    <location>
        <begin position="2"/>
        <end position="123"/>
    </location>
</feature>
<reference evidence="4" key="1">
    <citation type="journal article" date="2014" name="Front. Microbiol.">
        <title>High frequency of phylogenetically diverse reductive dehalogenase-homologous genes in deep subseafloor sedimentary metagenomes.</title>
        <authorList>
            <person name="Kawai M."/>
            <person name="Futagami T."/>
            <person name="Toyoda A."/>
            <person name="Takaki Y."/>
            <person name="Nishi S."/>
            <person name="Hori S."/>
            <person name="Arai W."/>
            <person name="Tsubouchi T."/>
            <person name="Morono Y."/>
            <person name="Uchiyama I."/>
            <person name="Ito T."/>
            <person name="Fujiyama A."/>
            <person name="Inagaki F."/>
            <person name="Takami H."/>
        </authorList>
    </citation>
    <scope>NUCLEOTIDE SEQUENCE</scope>
    <source>
        <strain evidence="4">Expedition CK06-06</strain>
    </source>
</reference>
<dbReference type="InterPro" id="IPR025662">
    <property type="entry name" value="Sigma_54_int_dom_ATP-bd_1"/>
</dbReference>
<dbReference type="EMBL" id="BARW01017177">
    <property type="protein sequence ID" value="GAI99703.1"/>
    <property type="molecule type" value="Genomic_DNA"/>
</dbReference>
<dbReference type="Pfam" id="PF00158">
    <property type="entry name" value="Sigma54_activat"/>
    <property type="match status" value="1"/>
</dbReference>
<dbReference type="CDD" id="cd00009">
    <property type="entry name" value="AAA"/>
    <property type="match status" value="1"/>
</dbReference>
<gene>
    <name evidence="4" type="ORF">S12H4_29730</name>
</gene>
<feature type="non-terminal residue" evidence="4">
    <location>
        <position position="123"/>
    </location>
</feature>
<name>X1T3A7_9ZZZZ</name>
<dbReference type="PANTHER" id="PTHR32071">
    <property type="entry name" value="TRANSCRIPTIONAL REGULATORY PROTEIN"/>
    <property type="match status" value="1"/>
</dbReference>
<dbReference type="InterPro" id="IPR002078">
    <property type="entry name" value="Sigma_54_int"/>
</dbReference>
<dbReference type="PROSITE" id="PS00676">
    <property type="entry name" value="SIGMA54_INTERACT_2"/>
    <property type="match status" value="1"/>
</dbReference>
<sequence length="123" mass="13661">MIIGTSQSIRNVCNLIDKIKTSDVPVFIRGESGTGKELVARKIHESSLRRNGQFVAVNCGALPENLLESELFGYIRGAFTGAYRDKPGLIEEASGGTFFLDEIGDLYTHLQAKLLRFLQEREI</sequence>
<keyword evidence="2" id="KW-0067">ATP-binding</keyword>
<accession>X1T3A7</accession>
<comment type="caution">
    <text evidence="4">The sequence shown here is derived from an EMBL/GenBank/DDBJ whole genome shotgun (WGS) entry which is preliminary data.</text>
</comment>
<proteinExistence type="predicted"/>
<keyword evidence="1" id="KW-0547">Nucleotide-binding</keyword>
<dbReference type="PROSITE" id="PS50045">
    <property type="entry name" value="SIGMA54_INTERACT_4"/>
    <property type="match status" value="1"/>
</dbReference>
<dbReference type="PROSITE" id="PS00675">
    <property type="entry name" value="SIGMA54_INTERACT_1"/>
    <property type="match status" value="1"/>
</dbReference>
<dbReference type="AlphaFoldDB" id="X1T3A7"/>
<dbReference type="GO" id="GO:0005524">
    <property type="term" value="F:ATP binding"/>
    <property type="evidence" value="ECO:0007669"/>
    <property type="project" value="UniProtKB-KW"/>
</dbReference>
<evidence type="ECO:0000256" key="1">
    <source>
        <dbReference type="ARBA" id="ARBA00022741"/>
    </source>
</evidence>
<dbReference type="SUPFAM" id="SSF52540">
    <property type="entry name" value="P-loop containing nucleoside triphosphate hydrolases"/>
    <property type="match status" value="1"/>
</dbReference>
<dbReference type="InterPro" id="IPR027417">
    <property type="entry name" value="P-loop_NTPase"/>
</dbReference>
<evidence type="ECO:0000256" key="2">
    <source>
        <dbReference type="ARBA" id="ARBA00022840"/>
    </source>
</evidence>
<dbReference type="InterPro" id="IPR025943">
    <property type="entry name" value="Sigma_54_int_dom_ATP-bd_2"/>
</dbReference>